<reference evidence="2" key="2">
    <citation type="journal article" date="2023" name="Proc. Natl. Acad. Sci. U.S.A.">
        <title>A global phylogenomic analysis of the shiitake genus Lentinula.</title>
        <authorList>
            <person name="Sierra-Patev S."/>
            <person name="Min B."/>
            <person name="Naranjo-Ortiz M."/>
            <person name="Looney B."/>
            <person name="Konkel Z."/>
            <person name="Slot J.C."/>
            <person name="Sakamoto Y."/>
            <person name="Steenwyk J.L."/>
            <person name="Rokas A."/>
            <person name="Carro J."/>
            <person name="Camarero S."/>
            <person name="Ferreira P."/>
            <person name="Molpeceres G."/>
            <person name="Ruiz-Duenas F.J."/>
            <person name="Serrano A."/>
            <person name="Henrissat B."/>
            <person name="Drula E."/>
            <person name="Hughes K.W."/>
            <person name="Mata J.L."/>
            <person name="Ishikawa N.K."/>
            <person name="Vargas-Isla R."/>
            <person name="Ushijima S."/>
            <person name="Smith C.A."/>
            <person name="Donoghue J."/>
            <person name="Ahrendt S."/>
            <person name="Andreopoulos W."/>
            <person name="He G."/>
            <person name="LaButti K."/>
            <person name="Lipzen A."/>
            <person name="Ng V."/>
            <person name="Riley R."/>
            <person name="Sandor L."/>
            <person name="Barry K."/>
            <person name="Martinez A.T."/>
            <person name="Xiao Y."/>
            <person name="Gibbons J.G."/>
            <person name="Terashima K."/>
            <person name="Grigoriev I.V."/>
            <person name="Hibbett D."/>
        </authorList>
    </citation>
    <scope>NUCLEOTIDE SEQUENCE</scope>
    <source>
        <strain evidence="2">Sp2 HRB7682 ss15</strain>
    </source>
</reference>
<feature type="region of interest" description="Disordered" evidence="1">
    <location>
        <begin position="24"/>
        <end position="45"/>
    </location>
</feature>
<dbReference type="Proteomes" id="UP001150238">
    <property type="component" value="Unassembled WGS sequence"/>
</dbReference>
<accession>A0A9W9DKD7</accession>
<evidence type="ECO:0000256" key="1">
    <source>
        <dbReference type="SAM" id="MobiDB-lite"/>
    </source>
</evidence>
<sequence length="189" mass="21521">MSYKWCHDVVSKYTFHSDEVPQRYPREGSRARMSNERTLQHFSASSSHSLTRAGVGWIFEQNMHSRMCRSGGALPISNASHHMLMHPPTHLFPGTMAGLKSPGVCLRLFLLDLPVKNFPGIDGVLGDTTGNFRLFHFINNCFVPSSNRISDPFLLLSYTNIDFARNASFVSFFRQTVRERCIREDSKCM</sequence>
<dbReference type="EMBL" id="JANVFS010000023">
    <property type="protein sequence ID" value="KAJ4474646.1"/>
    <property type="molecule type" value="Genomic_DNA"/>
</dbReference>
<comment type="caution">
    <text evidence="2">The sequence shown here is derived from an EMBL/GenBank/DDBJ whole genome shotgun (WGS) entry which is preliminary data.</text>
</comment>
<evidence type="ECO:0000313" key="3">
    <source>
        <dbReference type="Proteomes" id="UP001150238"/>
    </source>
</evidence>
<gene>
    <name evidence="2" type="ORF">C8J55DRAFT_518253</name>
</gene>
<proteinExistence type="predicted"/>
<dbReference type="AlphaFoldDB" id="A0A9W9DKD7"/>
<protein>
    <submittedName>
        <fullName evidence="2">Uncharacterized protein</fullName>
    </submittedName>
</protein>
<organism evidence="2 3">
    <name type="scientific">Lentinula lateritia</name>
    <dbReference type="NCBI Taxonomy" id="40482"/>
    <lineage>
        <taxon>Eukaryota</taxon>
        <taxon>Fungi</taxon>
        <taxon>Dikarya</taxon>
        <taxon>Basidiomycota</taxon>
        <taxon>Agaricomycotina</taxon>
        <taxon>Agaricomycetes</taxon>
        <taxon>Agaricomycetidae</taxon>
        <taxon>Agaricales</taxon>
        <taxon>Marasmiineae</taxon>
        <taxon>Omphalotaceae</taxon>
        <taxon>Lentinula</taxon>
    </lineage>
</organism>
<feature type="compositionally biased region" description="Basic and acidic residues" evidence="1">
    <location>
        <begin position="24"/>
        <end position="39"/>
    </location>
</feature>
<name>A0A9W9DKD7_9AGAR</name>
<evidence type="ECO:0000313" key="2">
    <source>
        <dbReference type="EMBL" id="KAJ4474646.1"/>
    </source>
</evidence>
<reference evidence="2" key="1">
    <citation type="submission" date="2022-08" db="EMBL/GenBank/DDBJ databases">
        <authorList>
            <consortium name="DOE Joint Genome Institute"/>
            <person name="Min B."/>
            <person name="Riley R."/>
            <person name="Sierra-Patev S."/>
            <person name="Naranjo-Ortiz M."/>
            <person name="Looney B."/>
            <person name="Konkel Z."/>
            <person name="Slot J.C."/>
            <person name="Sakamoto Y."/>
            <person name="Steenwyk J.L."/>
            <person name="Rokas A."/>
            <person name="Carro J."/>
            <person name="Camarero S."/>
            <person name="Ferreira P."/>
            <person name="Molpeceres G."/>
            <person name="Ruiz-Duenas F.J."/>
            <person name="Serrano A."/>
            <person name="Henrissat B."/>
            <person name="Drula E."/>
            <person name="Hughes K.W."/>
            <person name="Mata J.L."/>
            <person name="Ishikawa N.K."/>
            <person name="Vargas-Isla R."/>
            <person name="Ushijima S."/>
            <person name="Smith C.A."/>
            <person name="Ahrendt S."/>
            <person name="Andreopoulos W."/>
            <person name="He G."/>
            <person name="Labutti K."/>
            <person name="Lipzen A."/>
            <person name="Ng V."/>
            <person name="Sandor L."/>
            <person name="Barry K."/>
            <person name="Martinez A.T."/>
            <person name="Xiao Y."/>
            <person name="Gibbons J.G."/>
            <person name="Terashima K."/>
            <person name="Hibbett D.S."/>
            <person name="Grigoriev I.V."/>
        </authorList>
    </citation>
    <scope>NUCLEOTIDE SEQUENCE</scope>
    <source>
        <strain evidence="2">Sp2 HRB7682 ss15</strain>
    </source>
</reference>